<dbReference type="Gene3D" id="1.10.10.2750">
    <property type="match status" value="1"/>
</dbReference>
<feature type="region of interest" description="Disordered" evidence="4">
    <location>
        <begin position="1121"/>
        <end position="1152"/>
    </location>
</feature>
<feature type="coiled-coil region" evidence="3">
    <location>
        <begin position="966"/>
        <end position="1014"/>
    </location>
</feature>
<dbReference type="FunFam" id="1.10.472.80:FF:000043">
    <property type="entry name" value="Pollux, isoform A"/>
    <property type="match status" value="1"/>
</dbReference>
<dbReference type="InterPro" id="IPR000195">
    <property type="entry name" value="Rab-GAP-TBC_dom"/>
</dbReference>
<dbReference type="InterPro" id="IPR035969">
    <property type="entry name" value="Rab-GAP_TBC_sf"/>
</dbReference>
<dbReference type="Gene3D" id="1.10.472.80">
    <property type="entry name" value="Ypt/Rab-GAP domain of gyp1p, domain 3"/>
    <property type="match status" value="1"/>
</dbReference>
<dbReference type="SMART" id="SM00164">
    <property type="entry name" value="TBC"/>
    <property type="match status" value="1"/>
</dbReference>
<feature type="compositionally biased region" description="Low complexity" evidence="4">
    <location>
        <begin position="495"/>
        <end position="512"/>
    </location>
</feature>
<dbReference type="CDD" id="cd15489">
    <property type="entry name" value="PHD_SF"/>
    <property type="match status" value="1"/>
</dbReference>
<feature type="compositionally biased region" description="Polar residues" evidence="4">
    <location>
        <begin position="1272"/>
        <end position="1282"/>
    </location>
</feature>
<keyword evidence="2" id="KW-0597">Phosphoprotein</keyword>
<dbReference type="Pfam" id="PF00640">
    <property type="entry name" value="PID"/>
    <property type="match status" value="1"/>
</dbReference>
<organism evidence="6">
    <name type="scientific">Cacopsylla melanoneura</name>
    <dbReference type="NCBI Taxonomy" id="428564"/>
    <lineage>
        <taxon>Eukaryota</taxon>
        <taxon>Metazoa</taxon>
        <taxon>Ecdysozoa</taxon>
        <taxon>Arthropoda</taxon>
        <taxon>Hexapoda</taxon>
        <taxon>Insecta</taxon>
        <taxon>Pterygota</taxon>
        <taxon>Neoptera</taxon>
        <taxon>Paraneoptera</taxon>
        <taxon>Hemiptera</taxon>
        <taxon>Sternorrhyncha</taxon>
        <taxon>Psylloidea</taxon>
        <taxon>Psyllidae</taxon>
        <taxon>Psyllinae</taxon>
        <taxon>Cacopsylla</taxon>
    </lineage>
</organism>
<feature type="compositionally biased region" description="Polar residues" evidence="4">
    <location>
        <begin position="1133"/>
        <end position="1148"/>
    </location>
</feature>
<sequence length="1342" mass="152158">MAARTYQVKYLGYATVDLYLSNPMIPWIVSEIKKRAKSKKMTLSVVDGCVCARDQNNNSDTSFSHPLALISRFTIPNGNYNNFLYVLRDLNQPLLYCHLYHAFDPEEVMELFASMRDQSVKSQSQSTSNLTSLCQDISPSSSHFFEVYYIGKIRVSQRKVPESFIDEALDKFKVHEEEKKNRFNYDDKTLVQMTDVQNKLTASSPRNELHKSAEALPTTEKNQSPPPNTPPGRSRAGSVGTIRRQEQVEHNRTMLFLVGRTDLRLISPDKKQVLLHKQLKDVTFIVQGKTHGDHFGFISKEQGSQDSYIGYVFKCQDCSTADEVVGTITQAWTTCNNVKKEKAPVISCDHCPMIWYHKLCSEIEGMTNDKKVQSVILKHVSQLPEEEQVIVQTKLSGAETLGDIETKEQNELLMMLLRAHCESKQNRHVHDTAENRHEFLNQYLGGSTIFMKAKRSLTSSFDQLLKRRNSRDDMGGCPQMVKEISLPMNAALCKEGSPTPSTTDTPTTPGGETRPRSATIGSDSPSPSEVILTQATPHKGSPMSMMNIFLKVGNSPKTPPTSDTEDERGPEFHTPRTPASWRQAIFNTVVTPSSKLKSETMTKKNEADYRDLWRKAINQQVLLIRMDRENARLKANQEEATVKRIKLDYDNIGSCAKENMGVFETILNDKSGRTYNKEMLMQAIRQGVPRSKRGEVWLFLAQQYCKKNAMDTSKFPNYNVSYEQLLKQLTCHQHAILLDLGRTFPTHPYYSSPLGPGQLSLFNVLKAYSLLDPELGYCQGLSFVAAVLLLHHTEEQAFMMLRHLMFRRGLRQIYLPDMSALQVQLYQFSRLLLDHYPDLHAHFDTHEVHPTLYAAPWLLTLFSSQFPLGFVTRVYDMVLVENPEVMFRVMLSLLGYHRENLLECDNFETCMDYLKTTITQMDKKCVDAIVKQVFILDVSKQLLEYGVEYHVIQEQMSVPRPEAKTIKQLEAMNKALLQQNKALHQQLEMVTSNVQRLEQNRTTQMAHMNRMETELRSQEVTITALGNYINSLAYDKTDIVLPNDILRILSQINVLQRRKSEGITKPKTTTPRKVLKSTVSSPDFGDRVSRIFRRNNLQIFSESNDSETDDESLFTKSLSDTKGIAPKLKPKQPLNTTQSSPSSLTRNGSLGRILTQEDIDSLKKIAEKQTEKAIEKQSSINIEISAVDENANVKAEASTSQSETEGSSSDSQTKENAVPNKTVPPPQPNNSLKARKISTGYLRRSTSANNMPMRPDLRQDNEGTNKGFAPFSINQKPDSSYYKSDVPSLSPPPNGNRKLTESLLNNNDVSMMINKKTDFANPDKLNSATSDLLFKRNNLLTR</sequence>
<dbReference type="CDD" id="cd00934">
    <property type="entry name" value="PTB"/>
    <property type="match status" value="1"/>
</dbReference>
<evidence type="ECO:0000256" key="1">
    <source>
        <dbReference type="ARBA" id="ARBA00022468"/>
    </source>
</evidence>
<dbReference type="SUPFAM" id="SSF47923">
    <property type="entry name" value="Ypt/Rab-GAP domain of gyp1p"/>
    <property type="match status" value="2"/>
</dbReference>
<feature type="region of interest" description="Disordered" evidence="4">
    <location>
        <begin position="199"/>
        <end position="240"/>
    </location>
</feature>
<dbReference type="Pfam" id="PF11830">
    <property type="entry name" value="DUF3350"/>
    <property type="match status" value="1"/>
</dbReference>
<dbReference type="Gene3D" id="1.10.8.270">
    <property type="entry name" value="putative rabgap domain of human tbc1 domain family member 14 like domains"/>
    <property type="match status" value="1"/>
</dbReference>
<dbReference type="SUPFAM" id="SSF50729">
    <property type="entry name" value="PH domain-like"/>
    <property type="match status" value="2"/>
</dbReference>
<dbReference type="EMBL" id="HBUF01165245">
    <property type="protein sequence ID" value="CAG6651028.1"/>
    <property type="molecule type" value="Transcribed_RNA"/>
</dbReference>
<dbReference type="Pfam" id="PF00566">
    <property type="entry name" value="RabGAP-TBC"/>
    <property type="match status" value="1"/>
</dbReference>
<keyword evidence="3" id="KW-0175">Coiled coil</keyword>
<dbReference type="PANTHER" id="PTHR47219">
    <property type="entry name" value="RAB GTPASE-ACTIVATING PROTEIN 1-LIKE"/>
    <property type="match status" value="1"/>
</dbReference>
<dbReference type="InterPro" id="IPR011993">
    <property type="entry name" value="PH-like_dom_sf"/>
</dbReference>
<dbReference type="Gene3D" id="2.30.29.30">
    <property type="entry name" value="Pleckstrin-homology domain (PH domain)/Phosphotyrosine-binding domain (PTB)"/>
    <property type="match status" value="2"/>
</dbReference>
<dbReference type="CDD" id="cd01269">
    <property type="entry name" value="PTB_TBC1D1_like"/>
    <property type="match status" value="1"/>
</dbReference>
<accession>A0A8D8RH89</accession>
<dbReference type="GO" id="GO:0005096">
    <property type="term" value="F:GTPase activator activity"/>
    <property type="evidence" value="ECO:0007669"/>
    <property type="project" value="UniProtKB-KW"/>
</dbReference>
<dbReference type="PROSITE" id="PS50086">
    <property type="entry name" value="TBC_RABGAP"/>
    <property type="match status" value="1"/>
</dbReference>
<evidence type="ECO:0000256" key="2">
    <source>
        <dbReference type="ARBA" id="ARBA00022553"/>
    </source>
</evidence>
<reference evidence="6" key="1">
    <citation type="submission" date="2021-05" db="EMBL/GenBank/DDBJ databases">
        <authorList>
            <person name="Alioto T."/>
            <person name="Alioto T."/>
            <person name="Gomez Garrido J."/>
        </authorList>
    </citation>
    <scope>NUCLEOTIDE SEQUENCE</scope>
</reference>
<dbReference type="InterPro" id="IPR050302">
    <property type="entry name" value="Rab_GAP_TBC_domain"/>
</dbReference>
<dbReference type="FunFam" id="1.10.8.270:FF:000001">
    <property type="entry name" value="TBC1 domain family member 1"/>
    <property type="match status" value="1"/>
</dbReference>
<evidence type="ECO:0000259" key="5">
    <source>
        <dbReference type="PROSITE" id="PS50086"/>
    </source>
</evidence>
<dbReference type="FunFam" id="1.10.10.2750:FF:000002">
    <property type="entry name" value="TBC1 domain family member 4"/>
    <property type="match status" value="1"/>
</dbReference>
<dbReference type="PANTHER" id="PTHR47219:SF16">
    <property type="entry name" value="GTPASE ACTIVATING PROTEIN"/>
    <property type="match status" value="1"/>
</dbReference>
<proteinExistence type="predicted"/>
<dbReference type="EMBL" id="HBUF01165243">
    <property type="protein sequence ID" value="CAG6651025.1"/>
    <property type="molecule type" value="Transcribed_RNA"/>
</dbReference>
<evidence type="ECO:0000256" key="3">
    <source>
        <dbReference type="SAM" id="Coils"/>
    </source>
</evidence>
<dbReference type="EMBL" id="HBUF01366583">
    <property type="protein sequence ID" value="CAG6723894.1"/>
    <property type="molecule type" value="Transcribed_RNA"/>
</dbReference>
<name>A0A8D8RH89_9HEMI</name>
<dbReference type="InterPro" id="IPR021785">
    <property type="entry name" value="DUF3350"/>
</dbReference>
<feature type="region of interest" description="Disordered" evidence="4">
    <location>
        <begin position="492"/>
        <end position="528"/>
    </location>
</feature>
<protein>
    <submittedName>
        <fullName evidence="6">TBC1 domain family member 1</fullName>
    </submittedName>
</protein>
<feature type="region of interest" description="Disordered" evidence="4">
    <location>
        <begin position="1193"/>
        <end position="1297"/>
    </location>
</feature>
<feature type="compositionally biased region" description="Low complexity" evidence="4">
    <location>
        <begin position="1195"/>
        <end position="1211"/>
    </location>
</feature>
<dbReference type="SMART" id="SM00462">
    <property type="entry name" value="PTB"/>
    <property type="match status" value="2"/>
</dbReference>
<feature type="compositionally biased region" description="Polar residues" evidence="4">
    <location>
        <begin position="519"/>
        <end position="528"/>
    </location>
</feature>
<feature type="domain" description="Rab-GAP TBC" evidence="5">
    <location>
        <begin position="687"/>
        <end position="882"/>
    </location>
</feature>
<keyword evidence="1" id="KW-0343">GTPase activation</keyword>
<evidence type="ECO:0000313" key="6">
    <source>
        <dbReference type="EMBL" id="CAG6651025.1"/>
    </source>
</evidence>
<feature type="region of interest" description="Disordered" evidence="4">
    <location>
        <begin position="553"/>
        <end position="576"/>
    </location>
</feature>
<evidence type="ECO:0000256" key="4">
    <source>
        <dbReference type="SAM" id="MobiDB-lite"/>
    </source>
</evidence>
<dbReference type="InterPro" id="IPR006020">
    <property type="entry name" value="PTB/PI_dom"/>
</dbReference>